<dbReference type="InterPro" id="IPR013087">
    <property type="entry name" value="Znf_C2H2_type"/>
</dbReference>
<proteinExistence type="predicted"/>
<dbReference type="InterPro" id="IPR050329">
    <property type="entry name" value="GLI_C2H2-zinc-finger"/>
</dbReference>
<dbReference type="GO" id="GO:0000978">
    <property type="term" value="F:RNA polymerase II cis-regulatory region sequence-specific DNA binding"/>
    <property type="evidence" value="ECO:0007669"/>
    <property type="project" value="TreeGrafter"/>
</dbReference>
<comment type="caution">
    <text evidence="8">The sequence shown here is derived from an EMBL/GenBank/DDBJ whole genome shotgun (WGS) entry which is preliminary data.</text>
</comment>
<feature type="region of interest" description="Disordered" evidence="6">
    <location>
        <begin position="26"/>
        <end position="62"/>
    </location>
</feature>
<evidence type="ECO:0000256" key="1">
    <source>
        <dbReference type="ARBA" id="ARBA00022723"/>
    </source>
</evidence>
<gene>
    <name evidence="8" type="ORF">LTR77_008218</name>
</gene>
<evidence type="ECO:0000256" key="2">
    <source>
        <dbReference type="ARBA" id="ARBA00022737"/>
    </source>
</evidence>
<dbReference type="GO" id="GO:0045944">
    <property type="term" value="P:positive regulation of transcription by RNA polymerase II"/>
    <property type="evidence" value="ECO:0007669"/>
    <property type="project" value="UniProtKB-ARBA"/>
</dbReference>
<evidence type="ECO:0000256" key="4">
    <source>
        <dbReference type="ARBA" id="ARBA00022833"/>
    </source>
</evidence>
<dbReference type="InterPro" id="IPR036236">
    <property type="entry name" value="Znf_C2H2_sf"/>
</dbReference>
<feature type="region of interest" description="Disordered" evidence="6">
    <location>
        <begin position="313"/>
        <end position="352"/>
    </location>
</feature>
<dbReference type="GO" id="GO:0008270">
    <property type="term" value="F:zinc ion binding"/>
    <property type="evidence" value="ECO:0007669"/>
    <property type="project" value="UniProtKB-KW"/>
</dbReference>
<dbReference type="GO" id="GO:0005634">
    <property type="term" value="C:nucleus"/>
    <property type="evidence" value="ECO:0007669"/>
    <property type="project" value="UniProtKB-ARBA"/>
</dbReference>
<keyword evidence="1" id="KW-0479">Metal-binding</keyword>
<keyword evidence="3 5" id="KW-0863">Zinc-finger</keyword>
<feature type="compositionally biased region" description="Basic residues" evidence="6">
    <location>
        <begin position="339"/>
        <end position="350"/>
    </location>
</feature>
<name>A0AAV9P685_9PEZI</name>
<evidence type="ECO:0000256" key="5">
    <source>
        <dbReference type="PROSITE-ProRule" id="PRU00042"/>
    </source>
</evidence>
<feature type="domain" description="C2H2-type" evidence="7">
    <location>
        <begin position="395"/>
        <end position="429"/>
    </location>
</feature>
<dbReference type="PANTHER" id="PTHR19818">
    <property type="entry name" value="ZINC FINGER PROTEIN ZIC AND GLI"/>
    <property type="match status" value="1"/>
</dbReference>
<dbReference type="PROSITE" id="PS50157">
    <property type="entry name" value="ZINC_FINGER_C2H2_2"/>
    <property type="match status" value="2"/>
</dbReference>
<dbReference type="EMBL" id="JAVRRT010000013">
    <property type="protein sequence ID" value="KAK5166674.1"/>
    <property type="molecule type" value="Genomic_DNA"/>
</dbReference>
<dbReference type="SUPFAM" id="SSF57667">
    <property type="entry name" value="beta-beta-alpha zinc fingers"/>
    <property type="match status" value="1"/>
</dbReference>
<evidence type="ECO:0000256" key="3">
    <source>
        <dbReference type="ARBA" id="ARBA00022771"/>
    </source>
</evidence>
<evidence type="ECO:0000256" key="6">
    <source>
        <dbReference type="SAM" id="MobiDB-lite"/>
    </source>
</evidence>
<evidence type="ECO:0000313" key="8">
    <source>
        <dbReference type="EMBL" id="KAK5166674.1"/>
    </source>
</evidence>
<dbReference type="RefSeq" id="XP_064656556.1">
    <property type="nucleotide sequence ID" value="XM_064805451.1"/>
</dbReference>
<dbReference type="Gene3D" id="3.30.160.60">
    <property type="entry name" value="Classic Zinc Finger"/>
    <property type="match status" value="1"/>
</dbReference>
<evidence type="ECO:0000313" key="9">
    <source>
        <dbReference type="Proteomes" id="UP001337655"/>
    </source>
</evidence>
<organism evidence="8 9">
    <name type="scientific">Saxophila tyrrhenica</name>
    <dbReference type="NCBI Taxonomy" id="1690608"/>
    <lineage>
        <taxon>Eukaryota</taxon>
        <taxon>Fungi</taxon>
        <taxon>Dikarya</taxon>
        <taxon>Ascomycota</taxon>
        <taxon>Pezizomycotina</taxon>
        <taxon>Dothideomycetes</taxon>
        <taxon>Dothideomycetidae</taxon>
        <taxon>Mycosphaerellales</taxon>
        <taxon>Extremaceae</taxon>
        <taxon>Saxophila</taxon>
    </lineage>
</organism>
<dbReference type="GO" id="GO:0000981">
    <property type="term" value="F:DNA-binding transcription factor activity, RNA polymerase II-specific"/>
    <property type="evidence" value="ECO:0007669"/>
    <property type="project" value="TreeGrafter"/>
</dbReference>
<accession>A0AAV9P685</accession>
<feature type="compositionally biased region" description="Low complexity" evidence="6">
    <location>
        <begin position="316"/>
        <end position="338"/>
    </location>
</feature>
<dbReference type="PANTHER" id="PTHR19818:SF159">
    <property type="entry name" value="C2H2-TYPE DOMAIN-CONTAINING PROTEIN"/>
    <property type="match status" value="1"/>
</dbReference>
<reference evidence="8 9" key="1">
    <citation type="submission" date="2023-08" db="EMBL/GenBank/DDBJ databases">
        <title>Black Yeasts Isolated from many extreme environments.</title>
        <authorList>
            <person name="Coleine C."/>
            <person name="Stajich J.E."/>
            <person name="Selbmann L."/>
        </authorList>
    </citation>
    <scope>NUCLEOTIDE SEQUENCE [LARGE SCALE GENOMIC DNA]</scope>
    <source>
        <strain evidence="8 9">CCFEE 5935</strain>
    </source>
</reference>
<dbReference type="AlphaFoldDB" id="A0AAV9P685"/>
<dbReference type="PROSITE" id="PS00028">
    <property type="entry name" value="ZINC_FINGER_C2H2_1"/>
    <property type="match status" value="1"/>
</dbReference>
<keyword evidence="9" id="KW-1185">Reference proteome</keyword>
<keyword evidence="2" id="KW-0677">Repeat</keyword>
<dbReference type="GeneID" id="89929552"/>
<evidence type="ECO:0000259" key="7">
    <source>
        <dbReference type="PROSITE" id="PS50157"/>
    </source>
</evidence>
<protein>
    <recommendedName>
        <fullName evidence="7">C2H2-type domain-containing protein</fullName>
    </recommendedName>
</protein>
<keyword evidence="4" id="KW-0862">Zinc</keyword>
<sequence length="509" mass="56461">MFHNVCTMSNLQTPTRTNRGLIVPGIDTTKSSLGHPSGALSYGGLHTPPQSAHESRRPSLQYPTSMDLPHSANSSSFGYSHPSTPVHMTHSNGLLPSNTGSLEAQLESLSAPSAVRRASHFTVPILHAPFELQPSSIDADYPHTTQQGDPSTYEFDLGVELPTTEGWRPSQQAINSYGTQSTFLGPALFPASHSMAPDNSPSHATFNNMSSSFHESVNPYDSTYTSGFHEYNNAQLYAPAPQVVVPSQLSPHDDFASNSWTEYQHAQPDSALLASSFGSLGPDHLDYDMVDPPSPVEAYFAHSEDEEYMTIKPERSVTPSRRSSSRWSTMTNTTATSARSRRRASKRLRTGAKSNACHSHYSQNFNCIVQYEGSGFKIDEHGSVTVDVAMSKKPHHCQHVDSDGKRCTGKFERSEHLKRHMGKHSDERKYPCPLPRCHKAIQRPDNATDHFKTHLRPKGKGKRNEHFGWETLENAILTEYSDLKQCTKLLTNLRRWVTNGMPEASSSRK</sequence>
<feature type="domain" description="C2H2-type" evidence="7">
    <location>
        <begin position="430"/>
        <end position="459"/>
    </location>
</feature>
<dbReference type="Proteomes" id="UP001337655">
    <property type="component" value="Unassembled WGS sequence"/>
</dbReference>